<gene>
    <name evidence="2" type="ORF">RAMLITH_22875</name>
</gene>
<dbReference type="Pfam" id="PF14130">
    <property type="entry name" value="Cap4_nuclease"/>
    <property type="match status" value="1"/>
</dbReference>
<evidence type="ECO:0000313" key="2">
    <source>
        <dbReference type="EMBL" id="NKE68670.1"/>
    </source>
</evidence>
<name>A0A7X6DK75_9BURK</name>
<feature type="domain" description="CD-NTase associated protein 4-like DNA endonuclease" evidence="1">
    <location>
        <begin position="100"/>
        <end position="312"/>
    </location>
</feature>
<evidence type="ECO:0000313" key="3">
    <source>
        <dbReference type="Proteomes" id="UP000521868"/>
    </source>
</evidence>
<reference evidence="2 3" key="1">
    <citation type="journal article" date="2020" name="Nature">
        <title>Bacterial chemolithoautotrophy via manganese oxidation.</title>
        <authorList>
            <person name="Yu H."/>
            <person name="Leadbetter J.R."/>
        </authorList>
    </citation>
    <scope>NUCLEOTIDE SEQUENCE [LARGE SCALE GENOMIC DNA]</scope>
    <source>
        <strain evidence="2 3">RBP-1</strain>
    </source>
</reference>
<dbReference type="EMBL" id="VTOX01000011">
    <property type="protein sequence ID" value="NKE68670.1"/>
    <property type="molecule type" value="Genomic_DNA"/>
</dbReference>
<dbReference type="InterPro" id="IPR025382">
    <property type="entry name" value="Cap4-like_endonuclease_dom"/>
</dbReference>
<organism evidence="2 3">
    <name type="scientific">Ramlibacter lithotrophicus</name>
    <dbReference type="NCBI Taxonomy" id="2606681"/>
    <lineage>
        <taxon>Bacteria</taxon>
        <taxon>Pseudomonadati</taxon>
        <taxon>Pseudomonadota</taxon>
        <taxon>Betaproteobacteria</taxon>
        <taxon>Burkholderiales</taxon>
        <taxon>Comamonadaceae</taxon>
        <taxon>Ramlibacter</taxon>
    </lineage>
</organism>
<sequence>MVIQARLANMDVGTGSNRRYDGRWNLNCRPLFSASAHKKVRREWRQYRHETSQDGARLLLVCSCPHPSLTMPPRRQPTAPAASGPGPLEALLRDLPGDESGGRSATLGFSFQQWWATLSAVERLETQQDFAILSEFKEDVAILDSAEAPSSVEFCQVKKSERSGAWSLEELQRKGTKLKSGDGHEPSILAKLYRRKLEFKGHPTVLHFVSNVGVKLPNEKGSDTNAGKTCLHTLTEEQQTKVKAQLGQQLGVVADDVDLSCVHVQRTNLPLGEQEMFVGGKLSDLSAAGKLPFKLSHTTIAAQMLASEIQRRASDTSYARSFEELKTRLLSRKQVVDILAQVAQLRPPVHHALDRAIEELEREQYPFFAREQIRVQRVRVCAEATDRTNEVFRQIATALAVAKAKVMQAGSTGTLKEVMEEVVQEVRATEHFLTAGLPVSYLRAIALLVLTDGIELDVLTPAPGAQSEEKE</sequence>
<dbReference type="Proteomes" id="UP000521868">
    <property type="component" value="Unassembled WGS sequence"/>
</dbReference>
<dbReference type="GO" id="GO:0004518">
    <property type="term" value="F:nuclease activity"/>
    <property type="evidence" value="ECO:0007669"/>
    <property type="project" value="InterPro"/>
</dbReference>
<comment type="caution">
    <text evidence="2">The sequence shown here is derived from an EMBL/GenBank/DDBJ whole genome shotgun (WGS) entry which is preliminary data.</text>
</comment>
<evidence type="ECO:0000259" key="1">
    <source>
        <dbReference type="Pfam" id="PF14130"/>
    </source>
</evidence>
<proteinExistence type="predicted"/>
<keyword evidence="3" id="KW-1185">Reference proteome</keyword>
<dbReference type="AlphaFoldDB" id="A0A7X6DK75"/>
<protein>
    <submittedName>
        <fullName evidence="2">DUF4297 domain-containing protein</fullName>
    </submittedName>
</protein>
<accession>A0A7X6DK75</accession>